<dbReference type="OrthoDB" id="1682150at2"/>
<feature type="transmembrane region" description="Helical" evidence="1">
    <location>
        <begin position="25"/>
        <end position="45"/>
    </location>
</feature>
<accession>A0A1M7M2K5</accession>
<dbReference type="STRING" id="1120996.SAMN02746066_03574"/>
<evidence type="ECO:0000313" key="3">
    <source>
        <dbReference type="Proteomes" id="UP000184038"/>
    </source>
</evidence>
<dbReference type="AlphaFoldDB" id="A0A1M7M2K5"/>
<evidence type="ECO:0000313" key="2">
    <source>
        <dbReference type="EMBL" id="SHM84887.1"/>
    </source>
</evidence>
<dbReference type="EMBL" id="FRCP01000019">
    <property type="protein sequence ID" value="SHM84887.1"/>
    <property type="molecule type" value="Genomic_DNA"/>
</dbReference>
<gene>
    <name evidence="2" type="ORF">SAMN02746066_03574</name>
</gene>
<reference evidence="2 3" key="1">
    <citation type="submission" date="2016-11" db="EMBL/GenBank/DDBJ databases">
        <authorList>
            <person name="Jaros S."/>
            <person name="Januszkiewicz K."/>
            <person name="Wedrychowicz H."/>
        </authorList>
    </citation>
    <scope>NUCLEOTIDE SEQUENCE [LARGE SCALE GENOMIC DNA]</scope>
    <source>
        <strain evidence="2 3">DSM 15930</strain>
    </source>
</reference>
<organism evidence="2 3">
    <name type="scientific">Anaerosporobacter mobilis DSM 15930</name>
    <dbReference type="NCBI Taxonomy" id="1120996"/>
    <lineage>
        <taxon>Bacteria</taxon>
        <taxon>Bacillati</taxon>
        <taxon>Bacillota</taxon>
        <taxon>Clostridia</taxon>
        <taxon>Lachnospirales</taxon>
        <taxon>Lachnospiraceae</taxon>
        <taxon>Anaerosporobacter</taxon>
    </lineage>
</organism>
<protein>
    <submittedName>
        <fullName evidence="2">Stage III sporulation protein AD</fullName>
    </submittedName>
</protein>
<keyword evidence="1" id="KW-0472">Membrane</keyword>
<proteinExistence type="predicted"/>
<dbReference type="InterPro" id="IPR025664">
    <property type="entry name" value="Spore_III_AC/AD"/>
</dbReference>
<keyword evidence="3" id="KW-1185">Reference proteome</keyword>
<keyword evidence="1" id="KW-1133">Transmembrane helix</keyword>
<dbReference type="Pfam" id="PF06686">
    <property type="entry name" value="SpoIIIAC"/>
    <property type="match status" value="2"/>
</dbReference>
<dbReference type="RefSeq" id="WP_073289782.1">
    <property type="nucleotide sequence ID" value="NZ_FRCP01000019.1"/>
</dbReference>
<sequence length="126" mass="13548">MIKAAIIGIVGVLIAIQFKGGKSEYGMYIAAAVCIIITALGITRLEIIIDTINRIQGYLSINKTYFNILFRIIGITYISEFASSLCKDAGHAAIAGQIELVGKLSILTVSMPILLALLDTINEFLA</sequence>
<evidence type="ECO:0000256" key="1">
    <source>
        <dbReference type="SAM" id="Phobius"/>
    </source>
</evidence>
<name>A0A1M7M2K5_9FIRM</name>
<dbReference type="Proteomes" id="UP000184038">
    <property type="component" value="Unassembled WGS sequence"/>
</dbReference>
<keyword evidence="1" id="KW-0812">Transmembrane</keyword>